<keyword evidence="3" id="KW-1185">Reference proteome</keyword>
<organism evidence="2 3">
    <name type="scientific">Astyanax mexicanus</name>
    <name type="common">Blind cave fish</name>
    <name type="synonym">Astyanax fasciatus mexicanus</name>
    <dbReference type="NCBI Taxonomy" id="7994"/>
    <lineage>
        <taxon>Eukaryota</taxon>
        <taxon>Metazoa</taxon>
        <taxon>Chordata</taxon>
        <taxon>Craniata</taxon>
        <taxon>Vertebrata</taxon>
        <taxon>Euteleostomi</taxon>
        <taxon>Actinopterygii</taxon>
        <taxon>Neopterygii</taxon>
        <taxon>Teleostei</taxon>
        <taxon>Ostariophysi</taxon>
        <taxon>Characiformes</taxon>
        <taxon>Characoidei</taxon>
        <taxon>Acestrorhamphidae</taxon>
        <taxon>Acestrorhamphinae</taxon>
        <taxon>Astyanax</taxon>
    </lineage>
</organism>
<dbReference type="Ensembl" id="ENSAMXT00000034487.1">
    <property type="protein sequence ID" value="ENSAMXP00000037505.1"/>
    <property type="gene ID" value="ENSAMXG00000036842.1"/>
</dbReference>
<protein>
    <submittedName>
        <fullName evidence="2">Uncharacterized protein</fullName>
    </submittedName>
</protein>
<feature type="region of interest" description="Disordered" evidence="1">
    <location>
        <begin position="27"/>
        <end position="75"/>
    </location>
</feature>
<evidence type="ECO:0000256" key="1">
    <source>
        <dbReference type="SAM" id="MobiDB-lite"/>
    </source>
</evidence>
<reference evidence="3" key="2">
    <citation type="journal article" date="2014" name="Nat. Commun.">
        <title>The cavefish genome reveals candidate genes for eye loss.</title>
        <authorList>
            <person name="McGaugh S.E."/>
            <person name="Gross J.B."/>
            <person name="Aken B."/>
            <person name="Blin M."/>
            <person name="Borowsky R."/>
            <person name="Chalopin D."/>
            <person name="Hinaux H."/>
            <person name="Jeffery W.R."/>
            <person name="Keene A."/>
            <person name="Ma L."/>
            <person name="Minx P."/>
            <person name="Murphy D."/>
            <person name="O'Quin K.E."/>
            <person name="Retaux S."/>
            <person name="Rohner N."/>
            <person name="Searle S.M."/>
            <person name="Stahl B.A."/>
            <person name="Tabin C."/>
            <person name="Volff J.N."/>
            <person name="Yoshizawa M."/>
            <person name="Warren W.C."/>
        </authorList>
    </citation>
    <scope>NUCLEOTIDE SEQUENCE [LARGE SCALE GENOMIC DNA]</scope>
    <source>
        <strain evidence="3">female</strain>
    </source>
</reference>
<sequence>MVHNEYFNNLIIVAYLGRLRQENDRATALQPGQQSETPSQKIINNNNFNITDSPDNGSKKKSAKESPSFSNYILQ</sequence>
<accession>A0A3B1J6N2</accession>
<dbReference type="AlphaFoldDB" id="A0A3B1J6N2"/>
<reference evidence="2" key="3">
    <citation type="submission" date="2025-08" db="UniProtKB">
        <authorList>
            <consortium name="Ensembl"/>
        </authorList>
    </citation>
    <scope>IDENTIFICATION</scope>
</reference>
<feature type="compositionally biased region" description="Polar residues" evidence="1">
    <location>
        <begin position="65"/>
        <end position="75"/>
    </location>
</feature>
<dbReference type="Proteomes" id="UP000018467">
    <property type="component" value="Unassembled WGS sequence"/>
</dbReference>
<name>A0A3B1J6N2_ASTMX</name>
<dbReference type="InParanoid" id="A0A3B1J6N2"/>
<reference evidence="3" key="1">
    <citation type="submission" date="2013-03" db="EMBL/GenBank/DDBJ databases">
        <authorList>
            <person name="Jeffery W."/>
            <person name="Warren W."/>
            <person name="Wilson R.K."/>
        </authorList>
    </citation>
    <scope>NUCLEOTIDE SEQUENCE</scope>
    <source>
        <strain evidence="3">female</strain>
    </source>
</reference>
<proteinExistence type="predicted"/>
<evidence type="ECO:0000313" key="2">
    <source>
        <dbReference type="Ensembl" id="ENSAMXP00000037505.1"/>
    </source>
</evidence>
<dbReference type="Bgee" id="ENSAMXG00000036842">
    <property type="expression patterns" value="Expressed in liver"/>
</dbReference>
<evidence type="ECO:0000313" key="3">
    <source>
        <dbReference type="Proteomes" id="UP000018467"/>
    </source>
</evidence>
<reference evidence="2" key="4">
    <citation type="submission" date="2025-09" db="UniProtKB">
        <authorList>
            <consortium name="Ensembl"/>
        </authorList>
    </citation>
    <scope>IDENTIFICATION</scope>
</reference>
<feature type="compositionally biased region" description="Polar residues" evidence="1">
    <location>
        <begin position="30"/>
        <end position="56"/>
    </location>
</feature>